<evidence type="ECO:0000259" key="5">
    <source>
        <dbReference type="SMART" id="SM01238"/>
    </source>
</evidence>
<dbReference type="PRINTS" id="PR01546">
    <property type="entry name" value="YEAST73DUF"/>
</dbReference>
<dbReference type="GO" id="GO:0000329">
    <property type="term" value="C:fungal-type vacuole membrane"/>
    <property type="evidence" value="ECO:0007669"/>
    <property type="project" value="TreeGrafter"/>
</dbReference>
<dbReference type="Pfam" id="PF19037">
    <property type="entry name" value="Fuz_longin_2"/>
    <property type="match status" value="1"/>
</dbReference>
<dbReference type="AlphaFoldDB" id="A0A8H4QVI1"/>
<reference evidence="6 7" key="1">
    <citation type="submission" date="2019-12" db="EMBL/GenBank/DDBJ databases">
        <authorList>
            <person name="Floudas D."/>
            <person name="Bentzer J."/>
            <person name="Ahren D."/>
            <person name="Johansson T."/>
            <person name="Persson P."/>
            <person name="Tunlid A."/>
        </authorList>
    </citation>
    <scope>NUCLEOTIDE SEQUENCE [LARGE SCALE GENOMIC DNA]</scope>
    <source>
        <strain evidence="6 7">CBS 102.39</strain>
    </source>
</reference>
<comment type="subcellular location">
    <subcellularLocation>
        <location evidence="3">Endosome</location>
        <location evidence="3">Multivesicular body membrane</location>
        <topology evidence="3">Peripheral membrane protein</topology>
    </subcellularLocation>
    <subcellularLocation>
        <location evidence="1 3">Prevacuolar compartment membrane</location>
        <topology evidence="1 3">Peripheral membrane protein</topology>
    </subcellularLocation>
    <subcellularLocation>
        <location evidence="3">Vacuole membrane</location>
        <topology evidence="3">Peripheral membrane protein</topology>
    </subcellularLocation>
</comment>
<dbReference type="EMBL" id="JAACJL010000030">
    <property type="protein sequence ID" value="KAF4617571.1"/>
    <property type="molecule type" value="Genomic_DNA"/>
</dbReference>
<name>A0A8H4QVI1_9AGAR</name>
<dbReference type="InterPro" id="IPR004353">
    <property type="entry name" value="Mon1"/>
</dbReference>
<keyword evidence="3" id="KW-0472">Membrane</keyword>
<dbReference type="GO" id="GO:0006623">
    <property type="term" value="P:protein targeting to vacuole"/>
    <property type="evidence" value="ECO:0007669"/>
    <property type="project" value="UniProtKB-UniRule"/>
</dbReference>
<feature type="region of interest" description="Disordered" evidence="4">
    <location>
        <begin position="1"/>
        <end position="75"/>
    </location>
</feature>
<dbReference type="Pfam" id="PF19036">
    <property type="entry name" value="Fuz_longin_1"/>
    <property type="match status" value="1"/>
</dbReference>
<dbReference type="SMART" id="SM01238">
    <property type="entry name" value="IGR"/>
    <property type="match status" value="1"/>
</dbReference>
<feature type="region of interest" description="Disordered" evidence="4">
    <location>
        <begin position="396"/>
        <end position="429"/>
    </location>
</feature>
<feature type="compositionally biased region" description="Polar residues" evidence="4">
    <location>
        <begin position="10"/>
        <end position="31"/>
    </location>
</feature>
<dbReference type="GO" id="GO:0016192">
    <property type="term" value="P:vesicle-mediated transport"/>
    <property type="evidence" value="ECO:0007669"/>
    <property type="project" value="InterPro"/>
</dbReference>
<dbReference type="GO" id="GO:0035658">
    <property type="term" value="C:Mon1-Ccz1 complex"/>
    <property type="evidence" value="ECO:0007669"/>
    <property type="project" value="TreeGrafter"/>
</dbReference>
<gene>
    <name evidence="6" type="ORF">D9613_005894</name>
</gene>
<evidence type="ECO:0000256" key="1">
    <source>
        <dbReference type="ARBA" id="ARBA00004380"/>
    </source>
</evidence>
<organism evidence="6 7">
    <name type="scientific">Agrocybe pediades</name>
    <dbReference type="NCBI Taxonomy" id="84607"/>
    <lineage>
        <taxon>Eukaryota</taxon>
        <taxon>Fungi</taxon>
        <taxon>Dikarya</taxon>
        <taxon>Basidiomycota</taxon>
        <taxon>Agaricomycotina</taxon>
        <taxon>Agaricomycetes</taxon>
        <taxon>Agaricomycetidae</taxon>
        <taxon>Agaricales</taxon>
        <taxon>Agaricineae</taxon>
        <taxon>Strophariaceae</taxon>
        <taxon>Agrocybe</taxon>
    </lineage>
</organism>
<dbReference type="Pfam" id="PF09597">
    <property type="entry name" value="SAM_Ribosomal_mS41"/>
    <property type="match status" value="1"/>
</dbReference>
<feature type="compositionally biased region" description="Basic and acidic residues" evidence="4">
    <location>
        <begin position="416"/>
        <end position="427"/>
    </location>
</feature>
<keyword evidence="3" id="KW-0813">Transport</keyword>
<dbReference type="Proteomes" id="UP000521872">
    <property type="component" value="Unassembled WGS sequence"/>
</dbReference>
<keyword evidence="3" id="KW-0653">Protein transport</keyword>
<evidence type="ECO:0000313" key="6">
    <source>
        <dbReference type="EMBL" id="KAF4617571.1"/>
    </source>
</evidence>
<feature type="domain" description="Small ribosomal subunit protein mS41 SAM" evidence="5">
    <location>
        <begin position="690"/>
        <end position="745"/>
    </location>
</feature>
<accession>A0A8H4QVI1</accession>
<comment type="similarity">
    <text evidence="3">Belongs to the MON1/SAND family.</text>
</comment>
<keyword evidence="3" id="KW-0967">Endosome</keyword>
<dbReference type="PANTHER" id="PTHR13027">
    <property type="entry name" value="SAND PROTEIN-RELATED"/>
    <property type="match status" value="1"/>
</dbReference>
<keyword evidence="3" id="KW-0072">Autophagy</keyword>
<feature type="compositionally biased region" description="Low complexity" evidence="4">
    <location>
        <begin position="404"/>
        <end position="415"/>
    </location>
</feature>
<dbReference type="PANTHER" id="PTHR13027:SF7">
    <property type="entry name" value="VACUOLAR FUSION PROTEIN MON1 HOMOLOG"/>
    <property type="match status" value="1"/>
</dbReference>
<feature type="region of interest" description="Disordered" evidence="4">
    <location>
        <begin position="764"/>
        <end position="794"/>
    </location>
</feature>
<comment type="function">
    <text evidence="3">Required for multiple vacuole delivery pathways including the cytoplasm to vacuole transport (Cvt), autophagy, pexophagy and endocytosis.</text>
</comment>
<protein>
    <recommendedName>
        <fullName evidence="2 3">Vacuolar fusion protein MON1</fullName>
    </recommendedName>
</protein>
<dbReference type="GO" id="GO:0006914">
    <property type="term" value="P:autophagy"/>
    <property type="evidence" value="ECO:0007669"/>
    <property type="project" value="UniProtKB-UniRule"/>
</dbReference>
<evidence type="ECO:0000313" key="7">
    <source>
        <dbReference type="Proteomes" id="UP000521872"/>
    </source>
</evidence>
<dbReference type="InterPro" id="IPR043971">
    <property type="entry name" value="FUZ/MON1/HPS1_longin_2"/>
</dbReference>
<evidence type="ECO:0000256" key="4">
    <source>
        <dbReference type="SAM" id="MobiDB-lite"/>
    </source>
</evidence>
<sequence length="794" mass="88792">MSEYLIMTDTPRSQSISRASTPGLTRSSPSRLSIPPALRPSPSLSNLHIHSHNNTAPSDIPPLPLPPRSGDQYLDSSASSVMDIEPSEGLLIQDLDADANHTDTEDMESLDNATVPPTPVEGTKQLLRDQLRKSLTFKAAQTEMEMARSRQEATPQAEVQTFIEVPSYLQREYYVLTDAGKPVFMSRPGGADQEGTASTIGIMQALISVFLDDNDKLKSINAGRTRITFLLRSPLYYACVSSWGEPESVLKRIFERRTNFDLRRLLNGAEPFMNSLLLRLETDIAMTMSSLNCLKMEPNIRKRLAESLVPSSKMKDMLYIILIASNRVVTLIRPKKHSIHPADLHIIMNTIHSPPIYNSPAAASWIPVCLPKFNPSGFVNAYINFLRKDDTVNPQEPLTFAPIDSPDSESSSSPSTERDSSSLREDSQDGLNESGIAIVCINVGGELEVVRNWCDSVVKKITTDGSLTALINAYQAKEMDYSVGQLGIPGLRHFIYKSRQQVQITLPMFEDPYDQPHARKRLTTLYQTLHDAIHAKSGQEAGLKLQYIRTESESVMGWITQPFELYVALSPLLPKSAAVGAANAVARWVKKEEARLFLRDAPATAICLITKAAWGRRARPGRRLALNIQNGHGLHEPPTRASASSFMSLIITYINHYAHVYQPTPPVHDPALFQHGVGRFARPVQPIRTTEEFLKAIGRSSETKVDKDMPWEEFWKMDGHAMRKAGVAVRDRRYILRCMEKFRLGFPIEDIAYEASPKKTIRGWGPKVQNGKRIRSKRIKDKTKRRSVVTAKSD</sequence>
<dbReference type="GO" id="GO:0032585">
    <property type="term" value="C:multivesicular body membrane"/>
    <property type="evidence" value="ECO:0007669"/>
    <property type="project" value="UniProtKB-SubCell"/>
</dbReference>
<evidence type="ECO:0000256" key="3">
    <source>
        <dbReference type="RuleBase" id="RU367048"/>
    </source>
</evidence>
<feature type="compositionally biased region" description="Basic residues" evidence="4">
    <location>
        <begin position="770"/>
        <end position="787"/>
    </location>
</feature>
<feature type="compositionally biased region" description="Polar residues" evidence="4">
    <location>
        <begin position="42"/>
        <end position="57"/>
    </location>
</feature>
<keyword evidence="7" id="KW-1185">Reference proteome</keyword>
<evidence type="ECO:0000256" key="2">
    <source>
        <dbReference type="ARBA" id="ARBA00018132"/>
    </source>
</evidence>
<dbReference type="Pfam" id="PF19038">
    <property type="entry name" value="Fuz_longin_3"/>
    <property type="match status" value="1"/>
</dbReference>
<keyword evidence="3" id="KW-0926">Vacuole</keyword>
<dbReference type="InterPro" id="IPR043972">
    <property type="entry name" value="FUZ/MON1/HPS1_longin_1"/>
</dbReference>
<dbReference type="InterPro" id="IPR043970">
    <property type="entry name" value="FUZ/MON1/HPS1_longin_3"/>
</dbReference>
<proteinExistence type="inferred from homology"/>
<dbReference type="InterPro" id="IPR019083">
    <property type="entry name" value="SAM_Ribosomal_mS41"/>
</dbReference>
<comment type="caution">
    <text evidence="6">The sequence shown here is derived from an EMBL/GenBank/DDBJ whole genome shotgun (WGS) entry which is preliminary data.</text>
</comment>